<dbReference type="GeneID" id="28960919"/>
<sequence>MVSTRKWKQKMLDEVPLSRGIMMLCAVDTGERINAEILKLPK</sequence>
<dbReference type="RefSeq" id="XP_018247549.1">
    <property type="nucleotide sequence ID" value="XM_018400475.1"/>
</dbReference>
<accession>A0A0J9VDN2</accession>
<organism evidence="1 2">
    <name type="scientific">Fusarium oxysporum f. sp. lycopersici (strain 4287 / CBS 123668 / FGSC 9935 / NRRL 34936)</name>
    <name type="common">Fusarium vascular wilt of tomato</name>
    <dbReference type="NCBI Taxonomy" id="426428"/>
    <lineage>
        <taxon>Eukaryota</taxon>
        <taxon>Fungi</taxon>
        <taxon>Dikarya</taxon>
        <taxon>Ascomycota</taxon>
        <taxon>Pezizomycotina</taxon>
        <taxon>Sordariomycetes</taxon>
        <taxon>Hypocreomycetidae</taxon>
        <taxon>Hypocreales</taxon>
        <taxon>Nectriaceae</taxon>
        <taxon>Fusarium</taxon>
        <taxon>Fusarium oxysporum species complex</taxon>
    </lineage>
</organism>
<dbReference type="KEGG" id="fox:FOXG_20213"/>
<evidence type="ECO:0000313" key="1">
    <source>
        <dbReference type="EMBL" id="KNB09504.1"/>
    </source>
</evidence>
<gene>
    <name evidence="1" type="ORF">FOXG_20213</name>
</gene>
<dbReference type="VEuPathDB" id="FungiDB:FOXG_20213"/>
<dbReference type="AlphaFoldDB" id="A0A0J9VDN2"/>
<reference evidence="1" key="2">
    <citation type="journal article" date="2010" name="Nature">
        <title>Comparative genomics reveals mobile pathogenicity chromosomes in Fusarium.</title>
        <authorList>
            <person name="Ma L.J."/>
            <person name="van der Does H.C."/>
            <person name="Borkovich K.A."/>
            <person name="Coleman J.J."/>
            <person name="Daboussi M.J."/>
            <person name="Di Pietro A."/>
            <person name="Dufresne M."/>
            <person name="Freitag M."/>
            <person name="Grabherr M."/>
            <person name="Henrissat B."/>
            <person name="Houterman P.M."/>
            <person name="Kang S."/>
            <person name="Shim W.B."/>
            <person name="Woloshuk C."/>
            <person name="Xie X."/>
            <person name="Xu J.R."/>
            <person name="Antoniw J."/>
            <person name="Baker S.E."/>
            <person name="Bluhm B.H."/>
            <person name="Breakspear A."/>
            <person name="Brown D.W."/>
            <person name="Butchko R.A."/>
            <person name="Chapman S."/>
            <person name="Coulson R."/>
            <person name="Coutinho P.M."/>
            <person name="Danchin E.G."/>
            <person name="Diener A."/>
            <person name="Gale L.R."/>
            <person name="Gardiner D.M."/>
            <person name="Goff S."/>
            <person name="Hammond-Kosack K.E."/>
            <person name="Hilburn K."/>
            <person name="Hua-Van A."/>
            <person name="Jonkers W."/>
            <person name="Kazan K."/>
            <person name="Kodira C.D."/>
            <person name="Koehrsen M."/>
            <person name="Kumar L."/>
            <person name="Lee Y.H."/>
            <person name="Li L."/>
            <person name="Manners J.M."/>
            <person name="Miranda-Saavedra D."/>
            <person name="Mukherjee M."/>
            <person name="Park G."/>
            <person name="Park J."/>
            <person name="Park S.Y."/>
            <person name="Proctor R.H."/>
            <person name="Regev A."/>
            <person name="Ruiz-Roldan M.C."/>
            <person name="Sain D."/>
            <person name="Sakthikumar S."/>
            <person name="Sykes S."/>
            <person name="Schwartz D.C."/>
            <person name="Turgeon B.G."/>
            <person name="Wapinski I."/>
            <person name="Yoder O."/>
            <person name="Young S."/>
            <person name="Zeng Q."/>
            <person name="Zhou S."/>
            <person name="Galagan J."/>
            <person name="Cuomo C.A."/>
            <person name="Kistler H.C."/>
            <person name="Rep M."/>
        </authorList>
    </citation>
    <scope>NUCLEOTIDE SEQUENCE [LARGE SCALE GENOMIC DNA]</scope>
    <source>
        <strain evidence="1">4287</strain>
    </source>
</reference>
<reference evidence="1" key="1">
    <citation type="submission" date="2007-04" db="EMBL/GenBank/DDBJ databases">
        <authorList>
            <consortium name="The Broad Institute Genome Sequencing Platform"/>
            <person name="Birren B."/>
            <person name="Lander E."/>
            <person name="Galagan J."/>
            <person name="Nusbaum C."/>
            <person name="Devon K."/>
            <person name="Ma L.-J."/>
            <person name="Jaffe D."/>
            <person name="Butler J."/>
            <person name="Alvarez P."/>
            <person name="Gnerre S."/>
            <person name="Grabherr M."/>
            <person name="Kleber M."/>
            <person name="Mauceli E."/>
            <person name="Brockman W."/>
            <person name="MacCallum I.A."/>
            <person name="Young S."/>
            <person name="LaButti K."/>
            <person name="DeCaprio D."/>
            <person name="Crawford M."/>
            <person name="Koehrsen M."/>
            <person name="Engels R."/>
            <person name="Montgomery P."/>
            <person name="Pearson M."/>
            <person name="Howarth C."/>
            <person name="Larson L."/>
            <person name="White J."/>
            <person name="O'Leary S."/>
            <person name="Kodira C."/>
            <person name="Zeng Q."/>
            <person name="Yandava C."/>
            <person name="Alvarado L."/>
            <person name="Kistler C."/>
            <person name="Shim W.-B."/>
            <person name="Kang S."/>
            <person name="Woloshuk C."/>
        </authorList>
    </citation>
    <scope>NUCLEOTIDE SEQUENCE</scope>
    <source>
        <strain evidence="1">4287</strain>
    </source>
</reference>
<proteinExistence type="predicted"/>
<name>A0A0J9VDN2_FUSO4</name>
<dbReference type="Proteomes" id="UP000009097">
    <property type="component" value="Unassembled WGS sequence"/>
</dbReference>
<evidence type="ECO:0000313" key="2">
    <source>
        <dbReference type="Proteomes" id="UP000009097"/>
    </source>
</evidence>
<protein>
    <submittedName>
        <fullName evidence="1">Uncharacterized protein</fullName>
    </submittedName>
</protein>
<dbReference type="EMBL" id="DS231707">
    <property type="protein sequence ID" value="KNB09504.1"/>
    <property type="molecule type" value="Genomic_DNA"/>
</dbReference>